<dbReference type="PANTHER" id="PTHR43013">
    <property type="entry name" value="GLUTAMYL-TRNA REDUCTASE"/>
    <property type="match status" value="1"/>
</dbReference>
<name>A0A6J7HA79_9ZZZZ</name>
<dbReference type="PROSITE" id="PS00747">
    <property type="entry name" value="GLUTR"/>
    <property type="match status" value="1"/>
</dbReference>
<keyword evidence="6" id="KW-0627">Porphyrin biosynthesis</keyword>
<evidence type="ECO:0000256" key="1">
    <source>
        <dbReference type="ARBA" id="ARBA00005059"/>
    </source>
</evidence>
<dbReference type="Pfam" id="PF05201">
    <property type="entry name" value="GlutR_N"/>
    <property type="match status" value="1"/>
</dbReference>
<dbReference type="InterPro" id="IPR036343">
    <property type="entry name" value="GluRdtase_N_sf"/>
</dbReference>
<dbReference type="InterPro" id="IPR036291">
    <property type="entry name" value="NAD(P)-bd_dom_sf"/>
</dbReference>
<dbReference type="FunFam" id="3.40.50.720:FF:000031">
    <property type="entry name" value="Glutamyl-tRNA reductase"/>
    <property type="match status" value="1"/>
</dbReference>
<dbReference type="Pfam" id="PF00745">
    <property type="entry name" value="GlutR_dimer"/>
    <property type="match status" value="1"/>
</dbReference>
<dbReference type="GO" id="GO:0019353">
    <property type="term" value="P:protoporphyrinogen IX biosynthetic process from glutamate"/>
    <property type="evidence" value="ECO:0007669"/>
    <property type="project" value="TreeGrafter"/>
</dbReference>
<evidence type="ECO:0000259" key="9">
    <source>
        <dbReference type="Pfam" id="PF01488"/>
    </source>
</evidence>
<dbReference type="FunFam" id="3.30.460.30:FF:000001">
    <property type="entry name" value="Glutamyl-tRNA reductase"/>
    <property type="match status" value="1"/>
</dbReference>
<evidence type="ECO:0000313" key="11">
    <source>
        <dbReference type="EMBL" id="CAB4913230.1"/>
    </source>
</evidence>
<evidence type="ECO:0000259" key="10">
    <source>
        <dbReference type="Pfam" id="PF05201"/>
    </source>
</evidence>
<sequence length="504" mass="54210">MNELLVLGLSHKTAPVAVRERLSVTDAQIERMLGELARSEHVHEAAVLSTCNRTEIYLVVGDPLQAEGDLLNVIAKSSRIRPVELASLVYTPRNCDAARHLYRVASGLDSMILGEYEVQGQVKRAYETALRVGTTGPMLNRLFKAALRTGKRVRTETTLSERRTSVASVAVDLASATVGDLADRRVMIIGAGETAELTAQAFATQGVRTLFVSNRHADRARSLAARFGGSVGSLTELPEQLEAADVVVSSTGSPHPVLGSTELADVMSARHDRPLVLIDIAVPRDIDPECATVPGVSLYDIDDLQAVVAKNLAGRGAEASIAEEIVEEEIHKFARWMGQMEITPTIVDLRARATEIVEHVLSENEGRWESASEADLARIERAARTVVQRLLHEPTVRLKEARDRDDAHGHVEVLRDLFGLDDADVDVDAADPGRGFAPAHATDPRIVRGAVMDAETRRSAAAAGCPAAHGETDVTASHGVPGERVSAGHVPAADAWRAVGRRTS</sequence>
<organism evidence="11">
    <name type="scientific">freshwater metagenome</name>
    <dbReference type="NCBI Taxonomy" id="449393"/>
    <lineage>
        <taxon>unclassified sequences</taxon>
        <taxon>metagenomes</taxon>
        <taxon>ecological metagenomes</taxon>
    </lineage>
</organism>
<accession>A0A6J7HA79</accession>
<evidence type="ECO:0000256" key="7">
    <source>
        <dbReference type="ARBA" id="ARBA00047464"/>
    </source>
</evidence>
<dbReference type="PIRSF" id="PIRSF000445">
    <property type="entry name" value="4pyrrol_synth_GluRdtase"/>
    <property type="match status" value="1"/>
</dbReference>
<evidence type="ECO:0000256" key="3">
    <source>
        <dbReference type="ARBA" id="ARBA00012970"/>
    </source>
</evidence>
<dbReference type="SUPFAM" id="SSF51735">
    <property type="entry name" value="NAD(P)-binding Rossmann-fold domains"/>
    <property type="match status" value="1"/>
</dbReference>
<protein>
    <recommendedName>
        <fullName evidence="3">glutamyl-tRNA reductase</fullName>
        <ecNumber evidence="3">1.2.1.70</ecNumber>
    </recommendedName>
</protein>
<dbReference type="UniPathway" id="UPA00251">
    <property type="reaction ID" value="UER00316"/>
</dbReference>
<dbReference type="EMBL" id="CAFBMK010000068">
    <property type="protein sequence ID" value="CAB4913230.1"/>
    <property type="molecule type" value="Genomic_DNA"/>
</dbReference>
<comment type="similarity">
    <text evidence="2">Belongs to the glutamyl-tRNA reductase family.</text>
</comment>
<dbReference type="InterPro" id="IPR015896">
    <property type="entry name" value="4pyrrol_synth_GluRdtase_dimer"/>
</dbReference>
<proteinExistence type="inferred from homology"/>
<keyword evidence="4" id="KW-0521">NADP</keyword>
<dbReference type="InterPro" id="IPR015895">
    <property type="entry name" value="4pyrrol_synth_GluRdtase_N"/>
</dbReference>
<evidence type="ECO:0000256" key="2">
    <source>
        <dbReference type="ARBA" id="ARBA00005916"/>
    </source>
</evidence>
<feature type="domain" description="Glutamyl-tRNA reductase N-terminal" evidence="10">
    <location>
        <begin position="7"/>
        <end position="157"/>
    </location>
</feature>
<reference evidence="11" key="1">
    <citation type="submission" date="2020-05" db="EMBL/GenBank/DDBJ databases">
        <authorList>
            <person name="Chiriac C."/>
            <person name="Salcher M."/>
            <person name="Ghai R."/>
            <person name="Kavagutti S V."/>
        </authorList>
    </citation>
    <scope>NUCLEOTIDE SEQUENCE</scope>
</reference>
<feature type="domain" description="Tetrapyrrole biosynthesis glutamyl-tRNA reductase dimerisation" evidence="8">
    <location>
        <begin position="322"/>
        <end position="420"/>
    </location>
</feature>
<dbReference type="HAMAP" id="MF_00087">
    <property type="entry name" value="Glu_tRNA_reductase"/>
    <property type="match status" value="1"/>
</dbReference>
<evidence type="ECO:0000256" key="4">
    <source>
        <dbReference type="ARBA" id="ARBA00022857"/>
    </source>
</evidence>
<dbReference type="InterPro" id="IPR006151">
    <property type="entry name" value="Shikm_DH/Glu-tRNA_Rdtase"/>
</dbReference>
<dbReference type="PANTHER" id="PTHR43013:SF1">
    <property type="entry name" value="GLUTAMYL-TRNA REDUCTASE"/>
    <property type="match status" value="1"/>
</dbReference>
<evidence type="ECO:0000256" key="5">
    <source>
        <dbReference type="ARBA" id="ARBA00023002"/>
    </source>
</evidence>
<dbReference type="Gene3D" id="3.40.50.720">
    <property type="entry name" value="NAD(P)-binding Rossmann-like Domain"/>
    <property type="match status" value="1"/>
</dbReference>
<dbReference type="InterPro" id="IPR000343">
    <property type="entry name" value="4pyrrol_synth_GluRdtase"/>
</dbReference>
<dbReference type="NCBIfam" id="TIGR01035">
    <property type="entry name" value="hemA"/>
    <property type="match status" value="1"/>
</dbReference>
<dbReference type="GO" id="GO:0050661">
    <property type="term" value="F:NADP binding"/>
    <property type="evidence" value="ECO:0007669"/>
    <property type="project" value="InterPro"/>
</dbReference>
<evidence type="ECO:0000256" key="6">
    <source>
        <dbReference type="ARBA" id="ARBA00023244"/>
    </source>
</evidence>
<comment type="pathway">
    <text evidence="1">Porphyrin-containing compound metabolism; protoporphyrin-IX biosynthesis; 5-aminolevulinate from L-glutamyl-tRNA(Glu): step 1/2.</text>
</comment>
<gene>
    <name evidence="11" type="ORF">UFOPK3564_01394</name>
</gene>
<dbReference type="InterPro" id="IPR036453">
    <property type="entry name" value="GluRdtase_dimer_dom_sf"/>
</dbReference>
<dbReference type="SUPFAM" id="SSF69075">
    <property type="entry name" value="Glutamyl tRNA-reductase dimerization domain"/>
    <property type="match status" value="1"/>
</dbReference>
<dbReference type="SUPFAM" id="SSF69742">
    <property type="entry name" value="Glutamyl tRNA-reductase catalytic, N-terminal domain"/>
    <property type="match status" value="1"/>
</dbReference>
<dbReference type="InterPro" id="IPR018214">
    <property type="entry name" value="GluRdtase_CS"/>
</dbReference>
<evidence type="ECO:0000259" key="8">
    <source>
        <dbReference type="Pfam" id="PF00745"/>
    </source>
</evidence>
<comment type="catalytic activity">
    <reaction evidence="7">
        <text>(S)-4-amino-5-oxopentanoate + tRNA(Glu) + NADP(+) = L-glutamyl-tRNA(Glu) + NADPH + H(+)</text>
        <dbReference type="Rhea" id="RHEA:12344"/>
        <dbReference type="Rhea" id="RHEA-COMP:9663"/>
        <dbReference type="Rhea" id="RHEA-COMP:9680"/>
        <dbReference type="ChEBI" id="CHEBI:15378"/>
        <dbReference type="ChEBI" id="CHEBI:57501"/>
        <dbReference type="ChEBI" id="CHEBI:57783"/>
        <dbReference type="ChEBI" id="CHEBI:58349"/>
        <dbReference type="ChEBI" id="CHEBI:78442"/>
        <dbReference type="ChEBI" id="CHEBI:78520"/>
        <dbReference type="EC" id="1.2.1.70"/>
    </reaction>
</comment>
<dbReference type="Pfam" id="PF01488">
    <property type="entry name" value="Shikimate_DH"/>
    <property type="match status" value="1"/>
</dbReference>
<dbReference type="Gene3D" id="3.30.460.30">
    <property type="entry name" value="Glutamyl-tRNA reductase, N-terminal domain"/>
    <property type="match status" value="1"/>
</dbReference>
<keyword evidence="5" id="KW-0560">Oxidoreductase</keyword>
<dbReference type="GO" id="GO:0008883">
    <property type="term" value="F:glutamyl-tRNA reductase activity"/>
    <property type="evidence" value="ECO:0007669"/>
    <property type="project" value="UniProtKB-EC"/>
</dbReference>
<dbReference type="AlphaFoldDB" id="A0A6J7HA79"/>
<dbReference type="CDD" id="cd05213">
    <property type="entry name" value="NAD_bind_Glutamyl_tRNA_reduct"/>
    <property type="match status" value="1"/>
</dbReference>
<feature type="domain" description="Quinate/shikimate 5-dehydrogenase/glutamyl-tRNA reductase" evidence="9">
    <location>
        <begin position="172"/>
        <end position="307"/>
    </location>
</feature>
<dbReference type="EC" id="1.2.1.70" evidence="3"/>